<keyword evidence="2" id="KW-1185">Reference proteome</keyword>
<proteinExistence type="predicted"/>
<keyword evidence="1" id="KW-0282">Flagellum</keyword>
<comment type="caution">
    <text evidence="1">The sequence shown here is derived from an EMBL/GenBank/DDBJ whole genome shotgun (WGS) entry which is preliminary data.</text>
</comment>
<sequence>MFRTLLPILLAAMGTGGGVVAGAMVRPAPEKAATLSECAPSPPSDTKRAGIAVKDTRAQPAIPEYIKLSNQFVVPVVEQDRVAAMVVLSLSIEAAPGARETIYTREPKLRDVFLQVLFDHANIGGFRGAFTSAANMGSLRDALLDAAQGVIGHDVSDILITDIGRQDV</sequence>
<keyword evidence="1" id="KW-0969">Cilium</keyword>
<dbReference type="EMBL" id="JAMQGO010000003">
    <property type="protein sequence ID" value="MCM2561902.1"/>
    <property type="molecule type" value="Genomic_DNA"/>
</dbReference>
<name>A0ACC5ZUD2_9RHOB</name>
<accession>A0ACC5ZUD2</accession>
<organism evidence="1 2">
    <name type="scientific">Lutimaribacter degradans</name>
    <dbReference type="NCBI Taxonomy" id="2945989"/>
    <lineage>
        <taxon>Bacteria</taxon>
        <taxon>Pseudomonadati</taxon>
        <taxon>Pseudomonadota</taxon>
        <taxon>Alphaproteobacteria</taxon>
        <taxon>Rhodobacterales</taxon>
        <taxon>Roseobacteraceae</taxon>
        <taxon>Lutimaribacter</taxon>
    </lineage>
</organism>
<evidence type="ECO:0000313" key="2">
    <source>
        <dbReference type="Proteomes" id="UP001203036"/>
    </source>
</evidence>
<evidence type="ECO:0000313" key="1">
    <source>
        <dbReference type="EMBL" id="MCM2561902.1"/>
    </source>
</evidence>
<reference evidence="1" key="1">
    <citation type="submission" date="2022-06" db="EMBL/GenBank/DDBJ databases">
        <title>Lutimaribacter sp. EGI FJ00013, a novel bacterium isolated from a salt lake sediment enrichment.</title>
        <authorList>
            <person name="Gao L."/>
            <person name="Fang B.-Z."/>
            <person name="Li W.-J."/>
        </authorList>
    </citation>
    <scope>NUCLEOTIDE SEQUENCE</scope>
    <source>
        <strain evidence="1">EGI FJ00013</strain>
    </source>
</reference>
<keyword evidence="1" id="KW-0966">Cell projection</keyword>
<protein>
    <submittedName>
        <fullName evidence="1">Flagellar basal body-associated FliL family protein</fullName>
    </submittedName>
</protein>
<gene>
    <name evidence="1" type="ORF">M8744_07085</name>
</gene>
<dbReference type="Proteomes" id="UP001203036">
    <property type="component" value="Unassembled WGS sequence"/>
</dbReference>